<comment type="caution">
    <text evidence="2">The sequence shown here is derived from an EMBL/GenBank/DDBJ whole genome shotgun (WGS) entry which is preliminary data.</text>
</comment>
<name>A0AAD7AT48_9AGAR</name>
<protein>
    <submittedName>
        <fullName evidence="2">Uncharacterized protein</fullName>
    </submittedName>
</protein>
<dbReference type="AlphaFoldDB" id="A0AAD7AT48"/>
<dbReference type="EMBL" id="JARIHO010000001">
    <property type="protein sequence ID" value="KAJ7367596.1"/>
    <property type="molecule type" value="Genomic_DNA"/>
</dbReference>
<proteinExistence type="predicted"/>
<feature type="transmembrane region" description="Helical" evidence="1">
    <location>
        <begin position="83"/>
        <end position="107"/>
    </location>
</feature>
<feature type="transmembrane region" description="Helical" evidence="1">
    <location>
        <begin position="58"/>
        <end position="77"/>
    </location>
</feature>
<feature type="transmembrane region" description="Helical" evidence="1">
    <location>
        <begin position="119"/>
        <end position="138"/>
    </location>
</feature>
<accession>A0AAD7AT48</accession>
<organism evidence="2 3">
    <name type="scientific">Mycena albidolilacea</name>
    <dbReference type="NCBI Taxonomy" id="1033008"/>
    <lineage>
        <taxon>Eukaryota</taxon>
        <taxon>Fungi</taxon>
        <taxon>Dikarya</taxon>
        <taxon>Basidiomycota</taxon>
        <taxon>Agaricomycotina</taxon>
        <taxon>Agaricomycetes</taxon>
        <taxon>Agaricomycetidae</taxon>
        <taxon>Agaricales</taxon>
        <taxon>Marasmiineae</taxon>
        <taxon>Mycenaceae</taxon>
        <taxon>Mycena</taxon>
    </lineage>
</organism>
<reference evidence="2" key="1">
    <citation type="submission" date="2023-03" db="EMBL/GenBank/DDBJ databases">
        <title>Massive genome expansion in bonnet fungi (Mycena s.s.) driven by repeated elements and novel gene families across ecological guilds.</title>
        <authorList>
            <consortium name="Lawrence Berkeley National Laboratory"/>
            <person name="Harder C.B."/>
            <person name="Miyauchi S."/>
            <person name="Viragh M."/>
            <person name="Kuo A."/>
            <person name="Thoen E."/>
            <person name="Andreopoulos B."/>
            <person name="Lu D."/>
            <person name="Skrede I."/>
            <person name="Drula E."/>
            <person name="Henrissat B."/>
            <person name="Morin E."/>
            <person name="Kohler A."/>
            <person name="Barry K."/>
            <person name="LaButti K."/>
            <person name="Morin E."/>
            <person name="Salamov A."/>
            <person name="Lipzen A."/>
            <person name="Mereny Z."/>
            <person name="Hegedus B."/>
            <person name="Baldrian P."/>
            <person name="Stursova M."/>
            <person name="Weitz H."/>
            <person name="Taylor A."/>
            <person name="Grigoriev I.V."/>
            <person name="Nagy L.G."/>
            <person name="Martin F."/>
            <person name="Kauserud H."/>
        </authorList>
    </citation>
    <scope>NUCLEOTIDE SEQUENCE</scope>
    <source>
        <strain evidence="2">CBHHK002</strain>
    </source>
</reference>
<dbReference type="Proteomes" id="UP001218218">
    <property type="component" value="Unassembled WGS sequence"/>
</dbReference>
<evidence type="ECO:0000256" key="1">
    <source>
        <dbReference type="SAM" id="Phobius"/>
    </source>
</evidence>
<keyword evidence="1" id="KW-1133">Transmembrane helix</keyword>
<evidence type="ECO:0000313" key="3">
    <source>
        <dbReference type="Proteomes" id="UP001218218"/>
    </source>
</evidence>
<sequence length="225" mass="25409">MLIVVVYLYLASITQFALDFYIGFNHIHSLLMVPDTPIPDRADLAEANVETIWIPLEALLTFNMIVGDAVLIWRIWAVYQGRILAIFLPCMLLLASFDITCTAYDGLPGGEQICPKAAMVAWALSVGTNVTCTILVGFKAWRVHVFAGADVLLTILIFRRHRKWTRELNLPGKPHRITTERILLIFVISGCIDNLLWLTQVIAYVNFTRDSPWMYVNQVLVAMGD</sequence>
<feature type="transmembrane region" description="Helical" evidence="1">
    <location>
        <begin position="6"/>
        <end position="24"/>
    </location>
</feature>
<feature type="transmembrane region" description="Helical" evidence="1">
    <location>
        <begin position="182"/>
        <end position="205"/>
    </location>
</feature>
<keyword evidence="3" id="KW-1185">Reference proteome</keyword>
<keyword evidence="1" id="KW-0472">Membrane</keyword>
<evidence type="ECO:0000313" key="2">
    <source>
        <dbReference type="EMBL" id="KAJ7367596.1"/>
    </source>
</evidence>
<keyword evidence="1" id="KW-0812">Transmembrane</keyword>
<gene>
    <name evidence="2" type="ORF">DFH08DRAFT_1070471</name>
</gene>